<dbReference type="InterPro" id="IPR017441">
    <property type="entry name" value="Protein_kinase_ATP_BS"/>
</dbReference>
<reference evidence="16 17" key="1">
    <citation type="journal article" date="2019" name="Genome Biol. Evol.">
        <title>The Rhododendron genome and chromosomal organization provide insight into shared whole-genome duplications across the heath family (Ericaceae).</title>
        <authorList>
            <person name="Soza V.L."/>
            <person name="Lindsley D."/>
            <person name="Waalkes A."/>
            <person name="Ramage E."/>
            <person name="Patwardhan R.P."/>
            <person name="Burton J.N."/>
            <person name="Adey A."/>
            <person name="Kumar A."/>
            <person name="Qiu R."/>
            <person name="Shendure J."/>
            <person name="Hall B."/>
        </authorList>
    </citation>
    <scope>NUCLEOTIDE SEQUENCE [LARGE SCALE GENOMIC DNA]</scope>
    <source>
        <strain evidence="16">RSF 1966-606</strain>
    </source>
</reference>
<feature type="domain" description="Protein kinase" evidence="15">
    <location>
        <begin position="330"/>
        <end position="573"/>
    </location>
</feature>
<feature type="chain" id="PRO_5025504973" description="Protein kinase domain-containing protein" evidence="14">
    <location>
        <begin position="27"/>
        <end position="616"/>
    </location>
</feature>
<feature type="signal peptide" evidence="14">
    <location>
        <begin position="1"/>
        <end position="26"/>
    </location>
</feature>
<dbReference type="InterPro" id="IPR001611">
    <property type="entry name" value="Leu-rich_rpt"/>
</dbReference>
<protein>
    <recommendedName>
        <fullName evidence="15">Protein kinase domain-containing protein</fullName>
    </recommendedName>
</protein>
<keyword evidence="2" id="KW-0597">Phosphoprotein</keyword>
<dbReference type="PROSITE" id="PS00107">
    <property type="entry name" value="PROTEIN_KINASE_ATP"/>
    <property type="match status" value="1"/>
</dbReference>
<evidence type="ECO:0000256" key="7">
    <source>
        <dbReference type="ARBA" id="ARBA00022741"/>
    </source>
</evidence>
<evidence type="ECO:0000256" key="2">
    <source>
        <dbReference type="ARBA" id="ARBA00022553"/>
    </source>
</evidence>
<name>A0A6A4KWM5_9ERIC</name>
<keyword evidence="17" id="KW-1185">Reference proteome</keyword>
<gene>
    <name evidence="16" type="ORF">C3L33_18007</name>
</gene>
<evidence type="ECO:0000313" key="16">
    <source>
        <dbReference type="EMBL" id="KAE9450060.1"/>
    </source>
</evidence>
<dbReference type="PANTHER" id="PTHR48010:SF32">
    <property type="entry name" value="PROTEIN KINASE DOMAIN-CONTAINING PROTEIN"/>
    <property type="match status" value="1"/>
</dbReference>
<dbReference type="GO" id="GO:0004672">
    <property type="term" value="F:protein kinase activity"/>
    <property type="evidence" value="ECO:0007669"/>
    <property type="project" value="InterPro"/>
</dbReference>
<dbReference type="InterPro" id="IPR032675">
    <property type="entry name" value="LRR_dom_sf"/>
</dbReference>
<dbReference type="PROSITE" id="PS50011">
    <property type="entry name" value="PROTEIN_KINASE_DOM"/>
    <property type="match status" value="1"/>
</dbReference>
<dbReference type="Gene3D" id="1.10.510.10">
    <property type="entry name" value="Transferase(Phosphotransferase) domain 1"/>
    <property type="match status" value="2"/>
</dbReference>
<keyword evidence="4 13" id="KW-0812">Transmembrane</keyword>
<feature type="transmembrane region" description="Helical" evidence="13">
    <location>
        <begin position="251"/>
        <end position="274"/>
    </location>
</feature>
<evidence type="ECO:0000256" key="3">
    <source>
        <dbReference type="ARBA" id="ARBA00022614"/>
    </source>
</evidence>
<dbReference type="GO" id="GO:0005524">
    <property type="term" value="F:ATP binding"/>
    <property type="evidence" value="ECO:0007669"/>
    <property type="project" value="UniProtKB-UniRule"/>
</dbReference>
<dbReference type="SUPFAM" id="SSF56112">
    <property type="entry name" value="Protein kinase-like (PK-like)"/>
    <property type="match status" value="1"/>
</dbReference>
<evidence type="ECO:0000256" key="8">
    <source>
        <dbReference type="ARBA" id="ARBA00022840"/>
    </source>
</evidence>
<evidence type="ECO:0000256" key="14">
    <source>
        <dbReference type="SAM" id="SignalP"/>
    </source>
</evidence>
<evidence type="ECO:0000256" key="10">
    <source>
        <dbReference type="ARBA" id="ARBA00023136"/>
    </source>
</evidence>
<dbReference type="SUPFAM" id="SSF52058">
    <property type="entry name" value="L domain-like"/>
    <property type="match status" value="1"/>
</dbReference>
<dbReference type="Gene3D" id="3.80.10.10">
    <property type="entry name" value="Ribonuclease Inhibitor"/>
    <property type="match status" value="2"/>
</dbReference>
<dbReference type="InterPro" id="IPR000719">
    <property type="entry name" value="Prot_kinase_dom"/>
</dbReference>
<keyword evidence="10 13" id="KW-0472">Membrane</keyword>
<dbReference type="CDD" id="cd12087">
    <property type="entry name" value="TM_EGFR-like"/>
    <property type="match status" value="1"/>
</dbReference>
<comment type="caution">
    <text evidence="16">The sequence shown here is derived from an EMBL/GenBank/DDBJ whole genome shotgun (WGS) entry which is preliminary data.</text>
</comment>
<dbReference type="AlphaFoldDB" id="A0A6A4KWM5"/>
<dbReference type="EMBL" id="QEFC01003091">
    <property type="protein sequence ID" value="KAE9450060.1"/>
    <property type="molecule type" value="Genomic_DNA"/>
</dbReference>
<dbReference type="OrthoDB" id="652551at2759"/>
<keyword evidence="3" id="KW-0433">Leucine-rich repeat</keyword>
<dbReference type="InterPro" id="IPR013210">
    <property type="entry name" value="LRR_N_plant-typ"/>
</dbReference>
<evidence type="ECO:0000259" key="15">
    <source>
        <dbReference type="PROSITE" id="PS50011"/>
    </source>
</evidence>
<keyword evidence="8 11" id="KW-0067">ATP-binding</keyword>
<evidence type="ECO:0000313" key="17">
    <source>
        <dbReference type="Proteomes" id="UP000428333"/>
    </source>
</evidence>
<evidence type="ECO:0000256" key="11">
    <source>
        <dbReference type="PROSITE-ProRule" id="PRU10141"/>
    </source>
</evidence>
<dbReference type="Pfam" id="PF13855">
    <property type="entry name" value="LRR_8"/>
    <property type="match status" value="1"/>
</dbReference>
<sequence>MKPPYLLPTAPLLLLLLLSLLPPTTPDLSSDRSSLLLLRSALRGRALLWNVSNPTPCLWTGVTCSNNSSSGGVTALRLPGMGLSGPLPQNAFQNLTQLVTLSLRYNALSGPLPPSLFSSLSSLRNLYLQQNLFSGPIPSSLLSLPTLVRLDLAYNNFSGPISPDFNNLTRLGTLFLNNNNLTGSIPNLNLPNLAQFNVSFNHLTGPVPSNLTSQPASAFLGNSLCGGPLLSCNNGTTSESGSKSKALSGGAIAGIVIGCVVGLLMILVVLFFICCRRKSVDKKSGFEGVGGGSRGKLVRLLVTNRGKTLLRSLVFFGKGGRMFDLEDLLRASAEVLGKGTFGTAYKAVLEMGLVVAVKRLKEVSVPEKEFREKVEVVGRMEHENLVSLRAYYYSRDEKLLVYDYMPMGSLSALLHGNRSGRTPLNWETRSAIALGASRGIAYLHSQGPSLSHGNIKSSNILLTKSYEPRVSDFGLAQLVGPNTSTPNRIAGYRAPEVTDTRPHARLVERGRGGFAEVGQSVVREEWTVEVFDPELLRYQSFEEEMVQLLQLGVDCVAQYPDNRPSMAEVHSRIEEICQSSLQSNQDTLDDIVNDGDEPHQPDISLDSGAPHSSVAD</sequence>
<evidence type="ECO:0000256" key="13">
    <source>
        <dbReference type="SAM" id="Phobius"/>
    </source>
</evidence>
<dbReference type="Pfam" id="PF08263">
    <property type="entry name" value="LRRNT_2"/>
    <property type="match status" value="1"/>
</dbReference>
<evidence type="ECO:0000256" key="9">
    <source>
        <dbReference type="ARBA" id="ARBA00022989"/>
    </source>
</evidence>
<feature type="binding site" evidence="11">
    <location>
        <position position="358"/>
    </location>
    <ligand>
        <name>ATP</name>
        <dbReference type="ChEBI" id="CHEBI:30616"/>
    </ligand>
</feature>
<dbReference type="Pfam" id="PF00069">
    <property type="entry name" value="Pkinase"/>
    <property type="match status" value="1"/>
</dbReference>
<dbReference type="InterPro" id="IPR011009">
    <property type="entry name" value="Kinase-like_dom_sf"/>
</dbReference>
<keyword evidence="6" id="KW-0677">Repeat</keyword>
<feature type="region of interest" description="Disordered" evidence="12">
    <location>
        <begin position="587"/>
        <end position="616"/>
    </location>
</feature>
<dbReference type="GO" id="GO:0016020">
    <property type="term" value="C:membrane"/>
    <property type="evidence" value="ECO:0007669"/>
    <property type="project" value="UniProtKB-SubCell"/>
</dbReference>
<proteinExistence type="predicted"/>
<evidence type="ECO:0000256" key="5">
    <source>
        <dbReference type="ARBA" id="ARBA00022729"/>
    </source>
</evidence>
<dbReference type="InterPro" id="IPR050994">
    <property type="entry name" value="At_inactive_RLKs"/>
</dbReference>
<dbReference type="Gene3D" id="3.30.200.20">
    <property type="entry name" value="Phosphorylase Kinase, domain 1"/>
    <property type="match status" value="1"/>
</dbReference>
<evidence type="ECO:0000256" key="4">
    <source>
        <dbReference type="ARBA" id="ARBA00022692"/>
    </source>
</evidence>
<evidence type="ECO:0000256" key="12">
    <source>
        <dbReference type="SAM" id="MobiDB-lite"/>
    </source>
</evidence>
<dbReference type="Pfam" id="PF00560">
    <property type="entry name" value="LRR_1"/>
    <property type="match status" value="1"/>
</dbReference>
<accession>A0A6A4KWM5</accession>
<keyword evidence="5 14" id="KW-0732">Signal</keyword>
<dbReference type="FunFam" id="3.80.10.10:FF:000234">
    <property type="entry name" value="Probable inactive receptor kinase RLK902"/>
    <property type="match status" value="1"/>
</dbReference>
<evidence type="ECO:0000256" key="6">
    <source>
        <dbReference type="ARBA" id="ARBA00022737"/>
    </source>
</evidence>
<keyword evidence="9 13" id="KW-1133">Transmembrane helix</keyword>
<comment type="subcellular location">
    <subcellularLocation>
        <location evidence="1">Membrane</location>
    </subcellularLocation>
</comment>
<dbReference type="PANTHER" id="PTHR48010">
    <property type="entry name" value="OS05G0588300 PROTEIN"/>
    <property type="match status" value="1"/>
</dbReference>
<feature type="non-terminal residue" evidence="16">
    <location>
        <position position="1"/>
    </location>
</feature>
<dbReference type="Proteomes" id="UP000428333">
    <property type="component" value="Linkage Group LG11"/>
</dbReference>
<keyword evidence="7 11" id="KW-0547">Nucleotide-binding</keyword>
<organism evidence="16 17">
    <name type="scientific">Rhododendron williamsianum</name>
    <dbReference type="NCBI Taxonomy" id="262921"/>
    <lineage>
        <taxon>Eukaryota</taxon>
        <taxon>Viridiplantae</taxon>
        <taxon>Streptophyta</taxon>
        <taxon>Embryophyta</taxon>
        <taxon>Tracheophyta</taxon>
        <taxon>Spermatophyta</taxon>
        <taxon>Magnoliopsida</taxon>
        <taxon>eudicotyledons</taxon>
        <taxon>Gunneridae</taxon>
        <taxon>Pentapetalae</taxon>
        <taxon>asterids</taxon>
        <taxon>Ericales</taxon>
        <taxon>Ericaceae</taxon>
        <taxon>Ericoideae</taxon>
        <taxon>Rhodoreae</taxon>
        <taxon>Rhododendron</taxon>
    </lineage>
</organism>
<dbReference type="FunFam" id="3.30.200.20:FF:000307">
    <property type="entry name" value="pollen receptor-like kinase 1"/>
    <property type="match status" value="1"/>
</dbReference>
<evidence type="ECO:0000256" key="1">
    <source>
        <dbReference type="ARBA" id="ARBA00004370"/>
    </source>
</evidence>